<protein>
    <submittedName>
        <fullName evidence="5">Sugar kinase</fullName>
    </submittedName>
</protein>
<dbReference type="Pfam" id="PF00294">
    <property type="entry name" value="PfkB"/>
    <property type="match status" value="1"/>
</dbReference>
<evidence type="ECO:0000256" key="2">
    <source>
        <dbReference type="ARBA" id="ARBA00022777"/>
    </source>
</evidence>
<name>A0ABX1GZT8_9ACTN</name>
<dbReference type="InterPro" id="IPR002173">
    <property type="entry name" value="Carboh/pur_kinase_PfkB_CS"/>
</dbReference>
<keyword evidence="1" id="KW-0808">Transferase</keyword>
<dbReference type="PROSITE" id="PS00584">
    <property type="entry name" value="PFKB_KINASES_2"/>
    <property type="match status" value="1"/>
</dbReference>
<proteinExistence type="predicted"/>
<keyword evidence="6" id="KW-1185">Reference proteome</keyword>
<dbReference type="GO" id="GO:0016301">
    <property type="term" value="F:kinase activity"/>
    <property type="evidence" value="ECO:0007669"/>
    <property type="project" value="UniProtKB-KW"/>
</dbReference>
<keyword evidence="2 5" id="KW-0418">Kinase</keyword>
<accession>A0ABX1GZT8</accession>
<dbReference type="EMBL" id="JAAWWP010000004">
    <property type="protein sequence ID" value="NKI41287.1"/>
    <property type="molecule type" value="Genomic_DNA"/>
</dbReference>
<feature type="compositionally biased region" description="Low complexity" evidence="3">
    <location>
        <begin position="33"/>
        <end position="51"/>
    </location>
</feature>
<dbReference type="InterPro" id="IPR029056">
    <property type="entry name" value="Ribokinase-like"/>
</dbReference>
<dbReference type="PANTHER" id="PTHR10584:SF167">
    <property type="entry name" value="PFKB DOMAIN PROTEIN"/>
    <property type="match status" value="1"/>
</dbReference>
<dbReference type="InterPro" id="IPR011611">
    <property type="entry name" value="PfkB_dom"/>
</dbReference>
<feature type="region of interest" description="Disordered" evidence="3">
    <location>
        <begin position="1"/>
        <end position="51"/>
    </location>
</feature>
<dbReference type="Proteomes" id="UP000772196">
    <property type="component" value="Unassembled WGS sequence"/>
</dbReference>
<comment type="caution">
    <text evidence="5">The sequence shown here is derived from an EMBL/GenBank/DDBJ whole genome shotgun (WGS) entry which is preliminary data.</text>
</comment>
<gene>
    <name evidence="5" type="ORF">HFV08_08555</name>
</gene>
<reference evidence="5 6" key="1">
    <citation type="submission" date="2020-04" db="EMBL/GenBank/DDBJ databases">
        <title>Phylogenetic Diversity and Antibacterial Activity against Ralstonia solanacearum of Endophytic Actinomycete Isolated from Moss.</title>
        <authorList>
            <person name="Zhuang X."/>
        </authorList>
    </citation>
    <scope>NUCLEOTIDE SEQUENCE [LARGE SCALE GENOMIC DNA]</scope>
    <source>
        <strain evidence="5 6">LD120</strain>
    </source>
</reference>
<evidence type="ECO:0000313" key="5">
    <source>
        <dbReference type="EMBL" id="NKI41287.1"/>
    </source>
</evidence>
<dbReference type="Gene3D" id="3.40.1190.20">
    <property type="match status" value="1"/>
</dbReference>
<evidence type="ECO:0000256" key="3">
    <source>
        <dbReference type="SAM" id="MobiDB-lite"/>
    </source>
</evidence>
<dbReference type="SUPFAM" id="SSF53613">
    <property type="entry name" value="Ribokinase-like"/>
    <property type="match status" value="1"/>
</dbReference>
<sequence length="355" mass="35007">MRERPRGEAGAAGGSDGAGGSTGPGAAGGFAGSRGSSESGGSAGSGDVVESGGSVESGVGALLVLGEVVTDVVARYHGPLASGTDTAAEIRTLPGGAGANVACWAARWGCPRVRMLGSAGADSAHWHESALRAAGVEPRLVVLPGEPTGTVISLVDESAAAERTFLTQSAASLGLTPAHWSAAELDGVAHLHLSGYLFFSPTSRATVRAALASARARGVRVSVDPASTGFLSELGVDRFLEMVEGVEVLLPNLDEARLLTGLPDPAGAAAKLSRQFPLVVVTLGAEGALVAQDGRVAPRVPGEPAVPVDTTGAGDAFTGALLAALLAGALPVAAAAEGCRAGALAVRHTGGRPVV</sequence>
<evidence type="ECO:0000313" key="6">
    <source>
        <dbReference type="Proteomes" id="UP000772196"/>
    </source>
</evidence>
<evidence type="ECO:0000259" key="4">
    <source>
        <dbReference type="Pfam" id="PF00294"/>
    </source>
</evidence>
<evidence type="ECO:0000256" key="1">
    <source>
        <dbReference type="ARBA" id="ARBA00022679"/>
    </source>
</evidence>
<organism evidence="5 6">
    <name type="scientific">Streptomyces physcomitrii</name>
    <dbReference type="NCBI Taxonomy" id="2724184"/>
    <lineage>
        <taxon>Bacteria</taxon>
        <taxon>Bacillati</taxon>
        <taxon>Actinomycetota</taxon>
        <taxon>Actinomycetes</taxon>
        <taxon>Kitasatosporales</taxon>
        <taxon>Streptomycetaceae</taxon>
        <taxon>Streptomyces</taxon>
    </lineage>
</organism>
<feature type="compositionally biased region" description="Gly residues" evidence="3">
    <location>
        <begin position="10"/>
        <end position="32"/>
    </location>
</feature>
<feature type="domain" description="Carbohydrate kinase PfkB" evidence="4">
    <location>
        <begin position="62"/>
        <end position="352"/>
    </location>
</feature>
<dbReference type="PANTHER" id="PTHR10584">
    <property type="entry name" value="SUGAR KINASE"/>
    <property type="match status" value="1"/>
</dbReference>